<evidence type="ECO:0000256" key="1">
    <source>
        <dbReference type="SAM" id="Phobius"/>
    </source>
</evidence>
<feature type="transmembrane region" description="Helical" evidence="1">
    <location>
        <begin position="117"/>
        <end position="138"/>
    </location>
</feature>
<keyword evidence="3" id="KW-1185">Reference proteome</keyword>
<protein>
    <submittedName>
        <fullName evidence="2">Uncharacterized protein</fullName>
    </submittedName>
</protein>
<dbReference type="AlphaFoldDB" id="A0A812IAE3"/>
<dbReference type="OrthoDB" id="413331at2759"/>
<proteinExistence type="predicted"/>
<organism evidence="2 3">
    <name type="scientific">Symbiodinium natans</name>
    <dbReference type="NCBI Taxonomy" id="878477"/>
    <lineage>
        <taxon>Eukaryota</taxon>
        <taxon>Sar</taxon>
        <taxon>Alveolata</taxon>
        <taxon>Dinophyceae</taxon>
        <taxon>Suessiales</taxon>
        <taxon>Symbiodiniaceae</taxon>
        <taxon>Symbiodinium</taxon>
    </lineage>
</organism>
<feature type="transmembrane region" description="Helical" evidence="1">
    <location>
        <begin position="212"/>
        <end position="236"/>
    </location>
</feature>
<dbReference type="Proteomes" id="UP000604046">
    <property type="component" value="Unassembled WGS sequence"/>
</dbReference>
<comment type="caution">
    <text evidence="2">The sequence shown here is derived from an EMBL/GenBank/DDBJ whole genome shotgun (WGS) entry which is preliminary data.</text>
</comment>
<dbReference type="EMBL" id="CAJNDS010000226">
    <property type="protein sequence ID" value="CAE7030930.1"/>
    <property type="molecule type" value="Genomic_DNA"/>
</dbReference>
<keyword evidence="1" id="KW-0472">Membrane</keyword>
<evidence type="ECO:0000313" key="3">
    <source>
        <dbReference type="Proteomes" id="UP000604046"/>
    </source>
</evidence>
<name>A0A812IAE3_9DINO</name>
<feature type="transmembrane region" description="Helical" evidence="1">
    <location>
        <begin position="73"/>
        <end position="97"/>
    </location>
</feature>
<accession>A0A812IAE3</accession>
<evidence type="ECO:0000313" key="2">
    <source>
        <dbReference type="EMBL" id="CAE7030930.1"/>
    </source>
</evidence>
<keyword evidence="1" id="KW-1133">Transmembrane helix</keyword>
<feature type="transmembrane region" description="Helical" evidence="1">
    <location>
        <begin position="242"/>
        <end position="261"/>
    </location>
</feature>
<keyword evidence="1" id="KW-0812">Transmembrane</keyword>
<sequence>MDVNLEIMRGISLRKCLRNVRNLWWASPLDLPEKIRSNLWKKSASVSGFDVFLSHTWQSSGLRKCLALLLQSTWMWGLAFWLFILLLLMIIYMQNLLPTPSGYSLPQRYGGGTVPQGPWMAIFSLPSCLFGLALAVYLPERIWQSPTCFLDAVSIHQTDQGLMKQGVYGLGGFLKASKELRILWSAPYFSRLWCIFELAAYRTANPTGKITLAPVFVESAVAAYFVASYLACVSFTLDRQSFLFLSLVGQMVSTYILIWYLRRNLSVKRKLISDLQNFDIAQAQCRLQYDRDFVLDAITDWFGSQEAFTDYVRGNLGKAATSGLLPLTVELGWLLPVLGL</sequence>
<reference evidence="2" key="1">
    <citation type="submission" date="2021-02" db="EMBL/GenBank/DDBJ databases">
        <authorList>
            <person name="Dougan E. K."/>
            <person name="Rhodes N."/>
            <person name="Thang M."/>
            <person name="Chan C."/>
        </authorList>
    </citation>
    <scope>NUCLEOTIDE SEQUENCE</scope>
</reference>
<gene>
    <name evidence="2" type="ORF">SNAT2548_LOCUS3738</name>
</gene>